<evidence type="ECO:0000256" key="5">
    <source>
        <dbReference type="PROSITE-ProRule" id="PRU00278"/>
    </source>
</evidence>
<keyword evidence="3" id="KW-0963">Cytoplasm</keyword>
<comment type="catalytic activity">
    <reaction evidence="6">
        <text>[protein]-peptidylproline (omega=180) = [protein]-peptidylproline (omega=0)</text>
        <dbReference type="Rhea" id="RHEA:16237"/>
        <dbReference type="Rhea" id="RHEA-COMP:10747"/>
        <dbReference type="Rhea" id="RHEA-COMP:10748"/>
        <dbReference type="ChEBI" id="CHEBI:83833"/>
        <dbReference type="ChEBI" id="CHEBI:83834"/>
        <dbReference type="EC" id="5.2.1.8"/>
    </reaction>
</comment>
<dbReference type="Proteomes" id="UP001153069">
    <property type="component" value="Unassembled WGS sequence"/>
</dbReference>
<dbReference type="InterPro" id="IPR023058">
    <property type="entry name" value="PPIase_PpiC_CS"/>
</dbReference>
<dbReference type="GO" id="GO:0003755">
    <property type="term" value="F:peptidyl-prolyl cis-trans isomerase activity"/>
    <property type="evidence" value="ECO:0007669"/>
    <property type="project" value="UniProtKB-UniRule"/>
</dbReference>
<accession>A0A9N8HW08</accession>
<dbReference type="EMBL" id="CAICTM010002047">
    <property type="protein sequence ID" value="CAB9527697.1"/>
    <property type="molecule type" value="Genomic_DNA"/>
</dbReference>
<name>A0A9N8HW08_9STRA</name>
<organism evidence="8 9">
    <name type="scientific">Seminavis robusta</name>
    <dbReference type="NCBI Taxonomy" id="568900"/>
    <lineage>
        <taxon>Eukaryota</taxon>
        <taxon>Sar</taxon>
        <taxon>Stramenopiles</taxon>
        <taxon>Ochrophyta</taxon>
        <taxon>Bacillariophyta</taxon>
        <taxon>Bacillariophyceae</taxon>
        <taxon>Bacillariophycidae</taxon>
        <taxon>Naviculales</taxon>
        <taxon>Naviculaceae</taxon>
        <taxon>Seminavis</taxon>
    </lineage>
</organism>
<dbReference type="Pfam" id="PF00639">
    <property type="entry name" value="Rotamase"/>
    <property type="match status" value="1"/>
</dbReference>
<evidence type="ECO:0000256" key="4">
    <source>
        <dbReference type="ARBA" id="ARBA00046231"/>
    </source>
</evidence>
<dbReference type="GO" id="GO:0005737">
    <property type="term" value="C:cytoplasm"/>
    <property type="evidence" value="ECO:0007669"/>
    <property type="project" value="UniProtKB-SubCell"/>
</dbReference>
<evidence type="ECO:0000259" key="7">
    <source>
        <dbReference type="PROSITE" id="PS50198"/>
    </source>
</evidence>
<sequence>MSVSVGTNNMKRCWNQHVLFLMLLVVVSTAAFAPQQLPGQRTTSTTARSMGMFDFINNAFANEAYDDRRATASHILVDSEDEAQIVQKEISEGKPFAEAAKDYSSCPSASKGGSLGTFEPGNMVKEFDDVVFNQETAIGEVVGPVKTSFGYHLIKVEDRFEIQTKTEGKGAF</sequence>
<feature type="signal peptide" evidence="6">
    <location>
        <begin position="1"/>
        <end position="31"/>
    </location>
</feature>
<dbReference type="PANTHER" id="PTHR43629">
    <property type="entry name" value="PEPTIDYL-PROLYL CIS-TRANS ISOMERASE"/>
    <property type="match status" value="1"/>
</dbReference>
<comment type="similarity">
    <text evidence="2">Belongs to the PpiC/parvulin rotamase family.</text>
</comment>
<dbReference type="PROSITE" id="PS50198">
    <property type="entry name" value="PPIC_PPIASE_2"/>
    <property type="match status" value="1"/>
</dbReference>
<evidence type="ECO:0000313" key="8">
    <source>
        <dbReference type="EMBL" id="CAB9527697.1"/>
    </source>
</evidence>
<protein>
    <recommendedName>
        <fullName evidence="6">Peptidyl-prolyl cis-trans isomerase</fullName>
        <ecNumber evidence="6">5.2.1.8</ecNumber>
    </recommendedName>
</protein>
<comment type="caution">
    <text evidence="8">The sequence shown here is derived from an EMBL/GenBank/DDBJ whole genome shotgun (WGS) entry which is preliminary data.</text>
</comment>
<dbReference type="EC" id="5.2.1.8" evidence="6"/>
<dbReference type="InterPro" id="IPR000297">
    <property type="entry name" value="PPIase_PpiC"/>
</dbReference>
<comment type="function">
    <text evidence="4">PPIases accelerate the folding of proteins. It prefers amino acid residues with hydrophobic side chains like leucine and phenylalanine in the P1 position of the peptides substrates.</text>
</comment>
<keyword evidence="6" id="KW-0732">Signal</keyword>
<keyword evidence="9" id="KW-1185">Reference proteome</keyword>
<dbReference type="AlphaFoldDB" id="A0A9N8HW08"/>
<dbReference type="Gene3D" id="3.10.50.40">
    <property type="match status" value="1"/>
</dbReference>
<evidence type="ECO:0000256" key="6">
    <source>
        <dbReference type="RuleBase" id="RU363014"/>
    </source>
</evidence>
<dbReference type="SUPFAM" id="SSF54534">
    <property type="entry name" value="FKBP-like"/>
    <property type="match status" value="1"/>
</dbReference>
<proteinExistence type="inferred from homology"/>
<reference evidence="8" key="1">
    <citation type="submission" date="2020-06" db="EMBL/GenBank/DDBJ databases">
        <authorList>
            <consortium name="Plant Systems Biology data submission"/>
        </authorList>
    </citation>
    <scope>NUCLEOTIDE SEQUENCE</scope>
    <source>
        <strain evidence="8">D6</strain>
    </source>
</reference>
<evidence type="ECO:0000256" key="3">
    <source>
        <dbReference type="ARBA" id="ARBA00022490"/>
    </source>
</evidence>
<comment type="subcellular location">
    <subcellularLocation>
        <location evidence="1">Cytoplasm</location>
    </subcellularLocation>
</comment>
<dbReference type="InterPro" id="IPR046357">
    <property type="entry name" value="PPIase_dom_sf"/>
</dbReference>
<evidence type="ECO:0000256" key="2">
    <source>
        <dbReference type="ARBA" id="ARBA00007656"/>
    </source>
</evidence>
<feature type="chain" id="PRO_5040548218" description="Peptidyl-prolyl cis-trans isomerase" evidence="6">
    <location>
        <begin position="32"/>
        <end position="172"/>
    </location>
</feature>
<dbReference type="InterPro" id="IPR052204">
    <property type="entry name" value="PpiC/parvulin_rotamase"/>
</dbReference>
<dbReference type="OrthoDB" id="1911748at2759"/>
<keyword evidence="5 6" id="KW-0413">Isomerase</keyword>
<evidence type="ECO:0000256" key="1">
    <source>
        <dbReference type="ARBA" id="ARBA00004496"/>
    </source>
</evidence>
<gene>
    <name evidence="8" type="ORF">SEMRO_2049_G312550.1</name>
</gene>
<evidence type="ECO:0000313" key="9">
    <source>
        <dbReference type="Proteomes" id="UP001153069"/>
    </source>
</evidence>
<dbReference type="PROSITE" id="PS01096">
    <property type="entry name" value="PPIC_PPIASE_1"/>
    <property type="match status" value="1"/>
</dbReference>
<keyword evidence="5 6" id="KW-0697">Rotamase</keyword>
<dbReference type="PANTHER" id="PTHR43629:SF2">
    <property type="entry name" value="RHODANESE-LIKE_PPIC DOMAIN-CONTAINING PROTEIN 12, CHLOROPLASTIC"/>
    <property type="match status" value="1"/>
</dbReference>
<feature type="domain" description="PpiC" evidence="7">
    <location>
        <begin position="67"/>
        <end position="158"/>
    </location>
</feature>